<feature type="transmembrane region" description="Helical" evidence="1">
    <location>
        <begin position="171"/>
        <end position="190"/>
    </location>
</feature>
<evidence type="ECO:0000313" key="2">
    <source>
        <dbReference type="EMBL" id="CAD8377042.1"/>
    </source>
</evidence>
<sequence>MAGRRRIVYTKKMVLRALLLLSFVQFVLILSFEFLDPFGSDKPHPSSTDEHDCITGSTGLDWCPELKQCIQPWGQTCPIKASATFSGGTRLSCSKGRCAAPEDNKCSWSDGVVTYATYYWTDRNGHFTIPKGCAGIKCSGCHLSEIDSWLDRWRMYLWERYNHPHFGDMNLAMDAIGFLLIIVASVWFCCRMHRTIPRRIRHAIRRRVRPALDQ</sequence>
<feature type="transmembrane region" description="Helical" evidence="1">
    <location>
        <begin position="14"/>
        <end position="35"/>
    </location>
</feature>
<accession>A0A7S0FR12</accession>
<name>A0A7S0FR12_9STRA</name>
<keyword evidence="1" id="KW-1133">Transmembrane helix</keyword>
<keyword evidence="1" id="KW-0812">Transmembrane</keyword>
<dbReference type="EMBL" id="HBEJ01015943">
    <property type="protein sequence ID" value="CAD8377042.1"/>
    <property type="molecule type" value="Transcribed_RNA"/>
</dbReference>
<protein>
    <submittedName>
        <fullName evidence="2">Uncharacterized protein</fullName>
    </submittedName>
</protein>
<organism evidence="2">
    <name type="scientific">Minutocellus polymorphus</name>
    <dbReference type="NCBI Taxonomy" id="265543"/>
    <lineage>
        <taxon>Eukaryota</taxon>
        <taxon>Sar</taxon>
        <taxon>Stramenopiles</taxon>
        <taxon>Ochrophyta</taxon>
        <taxon>Bacillariophyta</taxon>
        <taxon>Mediophyceae</taxon>
        <taxon>Cymatosirophycidae</taxon>
        <taxon>Cymatosirales</taxon>
        <taxon>Cymatosiraceae</taxon>
        <taxon>Minutocellus</taxon>
    </lineage>
</organism>
<gene>
    <name evidence="2" type="ORF">MPOL1434_LOCUS9319</name>
</gene>
<keyword evidence="1" id="KW-0472">Membrane</keyword>
<evidence type="ECO:0000256" key="1">
    <source>
        <dbReference type="SAM" id="Phobius"/>
    </source>
</evidence>
<dbReference type="AlphaFoldDB" id="A0A7S0FR12"/>
<proteinExistence type="predicted"/>
<reference evidence="2" key="1">
    <citation type="submission" date="2021-01" db="EMBL/GenBank/DDBJ databases">
        <authorList>
            <person name="Corre E."/>
            <person name="Pelletier E."/>
            <person name="Niang G."/>
            <person name="Scheremetjew M."/>
            <person name="Finn R."/>
            <person name="Kale V."/>
            <person name="Holt S."/>
            <person name="Cochrane G."/>
            <person name="Meng A."/>
            <person name="Brown T."/>
            <person name="Cohen L."/>
        </authorList>
    </citation>
    <scope>NUCLEOTIDE SEQUENCE</scope>
    <source>
        <strain evidence="2">CCMP3303</strain>
    </source>
</reference>